<dbReference type="InterPro" id="IPR054695">
    <property type="entry name" value="Pierisin-like_dom"/>
</dbReference>
<feature type="compositionally biased region" description="Basic and acidic residues" evidence="1">
    <location>
        <begin position="30"/>
        <end position="53"/>
    </location>
</feature>
<dbReference type="EMBL" id="KQ030545">
    <property type="protein sequence ID" value="KJZ72512.1"/>
    <property type="molecule type" value="Genomic_DNA"/>
</dbReference>
<dbReference type="AlphaFoldDB" id="A0A0F7ZYI1"/>
<evidence type="ECO:0000259" key="3">
    <source>
        <dbReference type="Pfam" id="PF22596"/>
    </source>
</evidence>
<dbReference type="Proteomes" id="UP000054481">
    <property type="component" value="Unassembled WGS sequence"/>
</dbReference>
<accession>A0A0F7ZYI1</accession>
<dbReference type="OrthoDB" id="4928033at2759"/>
<feature type="chain" id="PRO_5002526250" description="Pierisin-like domain-containing protein" evidence="2">
    <location>
        <begin position="17"/>
        <end position="430"/>
    </location>
</feature>
<sequence>MRLSLLLLASALSACAAPLSDDTSPATHNTLERRGKPDGERDAMSPADASKKVVPDGTAAGFFFRGDSRPYTEVFQTGFTPQGNDMNLQHHLSFAGNSGYVPTSRSRPAASRYVYGRSGGQTDVGYLYVIAPMANVPEGYWVPEIFSRDPAVQGNQEFAVAGAIPASAIAGVYVFRNGDRGAPREWIPNDNYAGRDSNRYDPNNDSCFKRFCKKVSGLARSWTCRENNLPQCVTNVAICGPGQSQTECEDGHRFRYQAQGAQDDSIQIDHIFLEDAPGPSQQNGQTPSTTPTPPQPGPGEAAEVDPSSEGLSPDILERLRLGSFEGLNCAAIIAALSLAVERSRPRRSLPEMMLMPRVALDDTGKPKDQCQQAREMVTPKNRRKPDLDNDGKSAYPDVAKNQGGPSKSNGIIHDELRRKKKEAVFEEPQE</sequence>
<dbReference type="Pfam" id="PF22596">
    <property type="entry name" value="Scabin-like"/>
    <property type="match status" value="1"/>
</dbReference>
<evidence type="ECO:0000256" key="2">
    <source>
        <dbReference type="SAM" id="SignalP"/>
    </source>
</evidence>
<dbReference type="Gene3D" id="3.90.210.10">
    <property type="entry name" value="Heat-Labile Enterotoxin, subunit A"/>
    <property type="match status" value="1"/>
</dbReference>
<reference evidence="4 5" key="1">
    <citation type="journal article" date="2014" name="Genome Biol. Evol.">
        <title>Comparative genomics and transcriptomics analyses reveal divergent lifestyle features of nematode endoparasitic fungus Hirsutella minnesotensis.</title>
        <authorList>
            <person name="Lai Y."/>
            <person name="Liu K."/>
            <person name="Zhang X."/>
            <person name="Zhang X."/>
            <person name="Li K."/>
            <person name="Wang N."/>
            <person name="Shu C."/>
            <person name="Wu Y."/>
            <person name="Wang C."/>
            <person name="Bushley K.E."/>
            <person name="Xiang M."/>
            <person name="Liu X."/>
        </authorList>
    </citation>
    <scope>NUCLEOTIDE SEQUENCE [LARGE SCALE GENOMIC DNA]</scope>
    <source>
        <strain evidence="4 5">3608</strain>
    </source>
</reference>
<evidence type="ECO:0000256" key="1">
    <source>
        <dbReference type="SAM" id="MobiDB-lite"/>
    </source>
</evidence>
<protein>
    <recommendedName>
        <fullName evidence="3">Pierisin-like domain-containing protein</fullName>
    </recommendedName>
</protein>
<feature type="signal peptide" evidence="2">
    <location>
        <begin position="1"/>
        <end position="16"/>
    </location>
</feature>
<evidence type="ECO:0000313" key="5">
    <source>
        <dbReference type="Proteomes" id="UP000054481"/>
    </source>
</evidence>
<proteinExistence type="predicted"/>
<dbReference type="PROSITE" id="PS51257">
    <property type="entry name" value="PROKAR_LIPOPROTEIN"/>
    <property type="match status" value="1"/>
</dbReference>
<evidence type="ECO:0000313" key="4">
    <source>
        <dbReference type="EMBL" id="KJZ72512.1"/>
    </source>
</evidence>
<keyword evidence="2" id="KW-0732">Signal</keyword>
<gene>
    <name evidence="4" type="ORF">HIM_08036</name>
</gene>
<keyword evidence="5" id="KW-1185">Reference proteome</keyword>
<feature type="region of interest" description="Disordered" evidence="1">
    <location>
        <begin position="275"/>
        <end position="311"/>
    </location>
</feature>
<feature type="region of interest" description="Disordered" evidence="1">
    <location>
        <begin position="18"/>
        <end position="53"/>
    </location>
</feature>
<feature type="domain" description="Pierisin-like" evidence="3">
    <location>
        <begin position="64"/>
        <end position="192"/>
    </location>
</feature>
<feature type="region of interest" description="Disordered" evidence="1">
    <location>
        <begin position="361"/>
        <end position="430"/>
    </location>
</feature>
<dbReference type="SUPFAM" id="SSF56399">
    <property type="entry name" value="ADP-ribosylation"/>
    <property type="match status" value="1"/>
</dbReference>
<organism evidence="4 5">
    <name type="scientific">Hirsutella minnesotensis 3608</name>
    <dbReference type="NCBI Taxonomy" id="1043627"/>
    <lineage>
        <taxon>Eukaryota</taxon>
        <taxon>Fungi</taxon>
        <taxon>Dikarya</taxon>
        <taxon>Ascomycota</taxon>
        <taxon>Pezizomycotina</taxon>
        <taxon>Sordariomycetes</taxon>
        <taxon>Hypocreomycetidae</taxon>
        <taxon>Hypocreales</taxon>
        <taxon>Ophiocordycipitaceae</taxon>
        <taxon>Hirsutella</taxon>
    </lineage>
</organism>
<name>A0A0F7ZYI1_9HYPO</name>
<feature type="compositionally biased region" description="Low complexity" evidence="1">
    <location>
        <begin position="279"/>
        <end position="289"/>
    </location>
</feature>